<dbReference type="Proteomes" id="UP001177260">
    <property type="component" value="Unassembled WGS sequence"/>
</dbReference>
<protein>
    <submittedName>
        <fullName evidence="1">Uncharacterized protein</fullName>
    </submittedName>
</protein>
<comment type="caution">
    <text evidence="1">The sequence shown here is derived from an EMBL/GenBank/DDBJ whole genome shotgun (WGS) entry which is preliminary data.</text>
</comment>
<reference evidence="1 2" key="1">
    <citation type="journal article" date="2023" name="ACS Omega">
        <title>Identification of the Neoaspergillic Acid Biosynthesis Gene Cluster by Establishing an In Vitro CRISPR-Ribonucleoprotein Genetic System in Aspergillus melleus.</title>
        <authorList>
            <person name="Yuan B."/>
            <person name="Grau M.F."/>
            <person name="Murata R.M."/>
            <person name="Torok T."/>
            <person name="Venkateswaran K."/>
            <person name="Stajich J.E."/>
            <person name="Wang C.C.C."/>
        </authorList>
    </citation>
    <scope>NUCLEOTIDE SEQUENCE [LARGE SCALE GENOMIC DNA]</scope>
    <source>
        <strain evidence="1 2">IMV 1140</strain>
    </source>
</reference>
<accession>A0ACC3APB1</accession>
<dbReference type="EMBL" id="JAOPJF010000106">
    <property type="protein sequence ID" value="KAK1139494.1"/>
    <property type="molecule type" value="Genomic_DNA"/>
</dbReference>
<evidence type="ECO:0000313" key="2">
    <source>
        <dbReference type="Proteomes" id="UP001177260"/>
    </source>
</evidence>
<sequence>MPRGTLLLDGLWHCLCPSFSLDTFAHTAPPIIRKTRRPRIALVPGNTTSAPAWRYLSSLTANHQEHNAKRECKPEGYENDTSRSRKRASRQPRRQNNCAPELSQVPDTLKRKPTARLEAQLQELTTKRPKVVGAVQILRALIRDRHVRPDTRHYKALILANTDSERGSPENVRDLLSEMEANKITADSGTLHAALQVLAVHPDYVLRQEILSTLRDRWLPLSPTGWHYVVAGLVREHQFELALDHLEKMEVKEIMVENWLYSLFIYYLCDFEEFDEVVRLMRLRASRGHDMTPDLWLYVLDAASAATHHEATFYVWRQMVELRYLKPSHGICRNVMTTALHAGNTKLATSVIEFLVEIDVAPGLEDYEKLAETYLKTGDLCSGFEVWCQMHAEGIALEESSTDGFLDHMIQTRTHPRDAWAMLKRLKELGYEIPLRCALVVIQTCEREALGDPSIVDDGIALYKELYALCPTKADASIYNSLIGMCRRAKAPDAGMFVVNEMASLAVVPNSMTFQHLIVICLDAGNFKSAIMYFQDMLDRDFTPDDEVCVEIRELCSRSTSEYALQLRYHPLIRDEVIQLPRRDTESSEESPPLFKKIYSYPPPEYSNLPRRQIRRPMTREEQYAQRLAANKERRKRKRRRLAIEKTRAEEGWEDYEPGGLIPETGPANILRLSRWTDHRSEFTTLVRSIPKDGPIISADGGKPNIFQLPTTNNNSNNNPPDPSSTEVTEPFHGIDLIPGSL</sequence>
<evidence type="ECO:0000313" key="1">
    <source>
        <dbReference type="EMBL" id="KAK1139494.1"/>
    </source>
</evidence>
<proteinExistence type="predicted"/>
<gene>
    <name evidence="1" type="ORF">N8T08_000699</name>
</gene>
<organism evidence="1 2">
    <name type="scientific">Aspergillus melleus</name>
    <dbReference type="NCBI Taxonomy" id="138277"/>
    <lineage>
        <taxon>Eukaryota</taxon>
        <taxon>Fungi</taxon>
        <taxon>Dikarya</taxon>
        <taxon>Ascomycota</taxon>
        <taxon>Pezizomycotina</taxon>
        <taxon>Eurotiomycetes</taxon>
        <taxon>Eurotiomycetidae</taxon>
        <taxon>Eurotiales</taxon>
        <taxon>Aspergillaceae</taxon>
        <taxon>Aspergillus</taxon>
        <taxon>Aspergillus subgen. Circumdati</taxon>
    </lineage>
</organism>
<name>A0ACC3APB1_9EURO</name>
<keyword evidence="2" id="KW-1185">Reference proteome</keyword>